<proteinExistence type="predicted"/>
<accession>A0A0J0XBA8</accession>
<gene>
    <name evidence="1" type="ORF">CC85DRAFT_331674</name>
</gene>
<reference evidence="1 2" key="1">
    <citation type="submission" date="2015-03" db="EMBL/GenBank/DDBJ databases">
        <title>Genomics and transcriptomics of the oil-accumulating basidiomycete yeast T. oleaginosus allow insights into substrate utilization and the diverse evolutionary trajectories of mating systems in fungi.</title>
        <authorList>
            <consortium name="DOE Joint Genome Institute"/>
            <person name="Kourist R."/>
            <person name="Kracht O."/>
            <person name="Bracharz F."/>
            <person name="Lipzen A."/>
            <person name="Nolan M."/>
            <person name="Ohm R."/>
            <person name="Grigoriev I."/>
            <person name="Sun S."/>
            <person name="Heitman J."/>
            <person name="Bruck T."/>
            <person name="Nowrousian M."/>
        </authorList>
    </citation>
    <scope>NUCLEOTIDE SEQUENCE [LARGE SCALE GENOMIC DNA]</scope>
    <source>
        <strain evidence="1 2">IBC0246</strain>
    </source>
</reference>
<dbReference type="OrthoDB" id="3907302at2759"/>
<dbReference type="RefSeq" id="XP_018274862.1">
    <property type="nucleotide sequence ID" value="XM_018427084.1"/>
</dbReference>
<organism evidence="1 2">
    <name type="scientific">Cutaneotrichosporon oleaginosum</name>
    <dbReference type="NCBI Taxonomy" id="879819"/>
    <lineage>
        <taxon>Eukaryota</taxon>
        <taxon>Fungi</taxon>
        <taxon>Dikarya</taxon>
        <taxon>Basidiomycota</taxon>
        <taxon>Agaricomycotina</taxon>
        <taxon>Tremellomycetes</taxon>
        <taxon>Trichosporonales</taxon>
        <taxon>Trichosporonaceae</taxon>
        <taxon>Cutaneotrichosporon</taxon>
    </lineage>
</organism>
<protein>
    <submittedName>
        <fullName evidence="1">Uncharacterized protein</fullName>
    </submittedName>
</protein>
<evidence type="ECO:0000313" key="1">
    <source>
        <dbReference type="EMBL" id="KLT38371.1"/>
    </source>
</evidence>
<dbReference type="Proteomes" id="UP000053611">
    <property type="component" value="Unassembled WGS sequence"/>
</dbReference>
<dbReference type="EMBL" id="KQ087315">
    <property type="protein sequence ID" value="KLT38371.1"/>
    <property type="molecule type" value="Genomic_DNA"/>
</dbReference>
<name>A0A0J0XBA8_9TREE</name>
<dbReference type="GeneID" id="28987687"/>
<dbReference type="AlphaFoldDB" id="A0A0J0XBA8"/>
<sequence length="73" mass="8435">MPYQDAFFHVQEHHPGVDVGHVLDLLKKQERVKFNDTNQVFMYEVSPPQRRGYGSSWRLGGRLKAAVEHRSGV</sequence>
<evidence type="ECO:0000313" key="2">
    <source>
        <dbReference type="Proteomes" id="UP000053611"/>
    </source>
</evidence>
<keyword evidence="2" id="KW-1185">Reference proteome</keyword>